<keyword evidence="3" id="KW-0295">Fungicide</keyword>
<protein>
    <submittedName>
        <fullName evidence="8">Defensin-like protein 275</fullName>
    </submittedName>
</protein>
<evidence type="ECO:0000256" key="3">
    <source>
        <dbReference type="ARBA" id="ARBA00022577"/>
    </source>
</evidence>
<keyword evidence="4" id="KW-0611">Plant defense</keyword>
<dbReference type="Pfam" id="PF25052">
    <property type="entry name" value="AtDEF-like"/>
    <property type="match status" value="1"/>
</dbReference>
<accession>A0ABM1RAE3</accession>
<comment type="similarity">
    <text evidence="1">Belongs to the DEFL family.</text>
</comment>
<keyword evidence="5" id="KW-1015">Disulfide bond</keyword>
<dbReference type="Proteomes" id="UP000694864">
    <property type="component" value="Chromosome 3"/>
</dbReference>
<evidence type="ECO:0000256" key="4">
    <source>
        <dbReference type="ARBA" id="ARBA00022821"/>
    </source>
</evidence>
<evidence type="ECO:0000256" key="6">
    <source>
        <dbReference type="SAM" id="SignalP"/>
    </source>
</evidence>
<evidence type="ECO:0000256" key="5">
    <source>
        <dbReference type="ARBA" id="ARBA00023157"/>
    </source>
</evidence>
<evidence type="ECO:0000313" key="7">
    <source>
        <dbReference type="Proteomes" id="UP000694864"/>
    </source>
</evidence>
<evidence type="ECO:0000256" key="2">
    <source>
        <dbReference type="ARBA" id="ARBA00022529"/>
    </source>
</evidence>
<keyword evidence="6" id="KW-0732">Signal</keyword>
<proteinExistence type="inferred from homology"/>
<reference evidence="7" key="1">
    <citation type="journal article" date="2014" name="Nat. Commun.">
        <title>The emerging biofuel crop Camelina sativa retains a highly undifferentiated hexaploid genome structure.</title>
        <authorList>
            <person name="Kagale S."/>
            <person name="Koh C."/>
            <person name="Nixon J."/>
            <person name="Bollina V."/>
            <person name="Clarke W.E."/>
            <person name="Tuteja R."/>
            <person name="Spillane C."/>
            <person name="Robinson S.J."/>
            <person name="Links M.G."/>
            <person name="Clarke C."/>
            <person name="Higgins E.E."/>
            <person name="Huebert T."/>
            <person name="Sharpe A.G."/>
            <person name="Parkin I.A."/>
        </authorList>
    </citation>
    <scope>NUCLEOTIDE SEQUENCE [LARGE SCALE GENOMIC DNA]</scope>
    <source>
        <strain evidence="7">cv. DH55</strain>
    </source>
</reference>
<dbReference type="InterPro" id="IPR010851">
    <property type="entry name" value="DEFL"/>
</dbReference>
<organism evidence="7 8">
    <name type="scientific">Camelina sativa</name>
    <name type="common">False flax</name>
    <name type="synonym">Myagrum sativum</name>
    <dbReference type="NCBI Taxonomy" id="90675"/>
    <lineage>
        <taxon>Eukaryota</taxon>
        <taxon>Viridiplantae</taxon>
        <taxon>Streptophyta</taxon>
        <taxon>Embryophyta</taxon>
        <taxon>Tracheophyta</taxon>
        <taxon>Spermatophyta</taxon>
        <taxon>Magnoliopsida</taxon>
        <taxon>eudicotyledons</taxon>
        <taxon>Gunneridae</taxon>
        <taxon>Pentapetalae</taxon>
        <taxon>rosids</taxon>
        <taxon>malvids</taxon>
        <taxon>Brassicales</taxon>
        <taxon>Brassicaceae</taxon>
        <taxon>Camelineae</taxon>
        <taxon>Camelina</taxon>
    </lineage>
</organism>
<name>A0ABM1RAE3_CAMSA</name>
<evidence type="ECO:0000256" key="1">
    <source>
        <dbReference type="ARBA" id="ARBA00006722"/>
    </source>
</evidence>
<gene>
    <name evidence="8" type="primary">LOC109130622</name>
</gene>
<evidence type="ECO:0000313" key="8">
    <source>
        <dbReference type="RefSeq" id="XP_019095981.1"/>
    </source>
</evidence>
<reference evidence="8" key="2">
    <citation type="submission" date="2025-08" db="UniProtKB">
        <authorList>
            <consortium name="RefSeq"/>
        </authorList>
    </citation>
    <scope>IDENTIFICATION</scope>
    <source>
        <tissue evidence="8">Leaf</tissue>
    </source>
</reference>
<sequence>MALSKFQLATFLIIYCLLTTSQSKILNTKQIGVDDCVYRGRCQFSKECKSRCGPPEFSDETTGLCMLDYDDNEYRCCCTSNN</sequence>
<dbReference type="GeneID" id="109130622"/>
<keyword evidence="7" id="KW-1185">Reference proteome</keyword>
<feature type="chain" id="PRO_5046528977" evidence="6">
    <location>
        <begin position="24"/>
        <end position="82"/>
    </location>
</feature>
<dbReference type="RefSeq" id="XP_019095981.1">
    <property type="nucleotide sequence ID" value="XM_019240436.1"/>
</dbReference>
<feature type="signal peptide" evidence="6">
    <location>
        <begin position="1"/>
        <end position="23"/>
    </location>
</feature>
<keyword evidence="2" id="KW-0929">Antimicrobial</keyword>